<dbReference type="InterPro" id="IPR015943">
    <property type="entry name" value="WD40/YVTN_repeat-like_dom_sf"/>
</dbReference>
<dbReference type="SUPFAM" id="SSF50969">
    <property type="entry name" value="YVTN repeat-like/Quinoprotein amine dehydrogenase"/>
    <property type="match status" value="1"/>
</dbReference>
<dbReference type="InterPro" id="IPR011044">
    <property type="entry name" value="Quino_amine_DH_bsu"/>
</dbReference>
<dbReference type="Pfam" id="PF00400">
    <property type="entry name" value="WD40"/>
    <property type="match status" value="1"/>
</dbReference>
<dbReference type="STRING" id="54.SAMN02745121_04319"/>
<dbReference type="RefSeq" id="WP_096331971.1">
    <property type="nucleotide sequence ID" value="NZ_FOMX01000014.1"/>
</dbReference>
<dbReference type="PROSITE" id="PS50082">
    <property type="entry name" value="WD_REPEATS_2"/>
    <property type="match status" value="2"/>
</dbReference>
<sequence length="214" mass="22718">MNAPPLPYGQVRGTPAGQIALPASMQQLELVDPWSPERRVRLEGMKSPILHVAFSNDGSQVFAHGWRGDAKSWDARTGETLAELTGSSTMILSAVYSPDDSTILTLDEGHSGRLWRADDLSPLLRLEGRRSWVPLSARFSPDGSRIVAADRSGAIGLWDARDGAFAGTVARLQGDAPLHLAFTADSRDLIVAGSPLGAARLPATAEGLLAASEP</sequence>
<gene>
    <name evidence="4" type="ORF">SAMN02745121_04319</name>
</gene>
<evidence type="ECO:0000256" key="2">
    <source>
        <dbReference type="ARBA" id="ARBA00022737"/>
    </source>
</evidence>
<keyword evidence="5" id="KW-1185">Reference proteome</keyword>
<dbReference type="PANTHER" id="PTHR19848:SF8">
    <property type="entry name" value="F-BOX AND WD REPEAT DOMAIN CONTAINING 7"/>
    <property type="match status" value="1"/>
</dbReference>
<dbReference type="InterPro" id="IPR001680">
    <property type="entry name" value="WD40_rpt"/>
</dbReference>
<proteinExistence type="predicted"/>
<name>A0A1I2AQM2_9BACT</name>
<accession>A0A1I2AQM2</accession>
<evidence type="ECO:0000313" key="4">
    <source>
        <dbReference type="EMBL" id="SFE46261.1"/>
    </source>
</evidence>
<evidence type="ECO:0000256" key="1">
    <source>
        <dbReference type="ARBA" id="ARBA00022574"/>
    </source>
</evidence>
<protein>
    <submittedName>
        <fullName evidence="4">Uncharacterized protein</fullName>
    </submittedName>
</protein>
<keyword evidence="2" id="KW-0677">Repeat</keyword>
<dbReference type="SMART" id="SM00320">
    <property type="entry name" value="WD40"/>
    <property type="match status" value="3"/>
</dbReference>
<evidence type="ECO:0000313" key="5">
    <source>
        <dbReference type="Proteomes" id="UP000199400"/>
    </source>
</evidence>
<dbReference type="PANTHER" id="PTHR19848">
    <property type="entry name" value="WD40 REPEAT PROTEIN"/>
    <property type="match status" value="1"/>
</dbReference>
<keyword evidence="1 3" id="KW-0853">WD repeat</keyword>
<feature type="repeat" description="WD" evidence="3">
    <location>
        <begin position="136"/>
        <end position="168"/>
    </location>
</feature>
<dbReference type="Proteomes" id="UP000199400">
    <property type="component" value="Unassembled WGS sequence"/>
</dbReference>
<dbReference type="Gene3D" id="2.130.10.10">
    <property type="entry name" value="YVTN repeat-like/Quinoprotein amine dehydrogenase"/>
    <property type="match status" value="1"/>
</dbReference>
<reference evidence="5" key="1">
    <citation type="submission" date="2016-10" db="EMBL/GenBank/DDBJ databases">
        <authorList>
            <person name="Varghese N."/>
            <person name="Submissions S."/>
        </authorList>
    </citation>
    <scope>NUCLEOTIDE SEQUENCE [LARGE SCALE GENOMIC DNA]</scope>
    <source>
        <strain evidence="5">ATCC 25963</strain>
    </source>
</reference>
<dbReference type="OrthoDB" id="511103at2"/>
<dbReference type="AlphaFoldDB" id="A0A1I2AQM2"/>
<organism evidence="4 5">
    <name type="scientific">Nannocystis exedens</name>
    <dbReference type="NCBI Taxonomy" id="54"/>
    <lineage>
        <taxon>Bacteria</taxon>
        <taxon>Pseudomonadati</taxon>
        <taxon>Myxococcota</taxon>
        <taxon>Polyangia</taxon>
        <taxon>Nannocystales</taxon>
        <taxon>Nannocystaceae</taxon>
        <taxon>Nannocystis</taxon>
    </lineage>
</organism>
<feature type="repeat" description="WD" evidence="3">
    <location>
        <begin position="42"/>
        <end position="83"/>
    </location>
</feature>
<dbReference type="EMBL" id="FOMX01000014">
    <property type="protein sequence ID" value="SFE46261.1"/>
    <property type="molecule type" value="Genomic_DNA"/>
</dbReference>
<evidence type="ECO:0000256" key="3">
    <source>
        <dbReference type="PROSITE-ProRule" id="PRU00221"/>
    </source>
</evidence>